<sequence length="115" mass="12800">MKLQHVLPAISAYEAAYESNTKVIGAAYDVIKAAYESDTEDISAAFGSECRTLDYKTSGYSNEEIAHKKTVQRPTVLPRYDDLPNSSADYFDCEKDDEIKLAAHGLHLVPKRRGD</sequence>
<proteinExistence type="predicted"/>
<feature type="non-terminal residue" evidence="1">
    <location>
        <position position="115"/>
    </location>
</feature>
<dbReference type="EMBL" id="KI673954">
    <property type="protein sequence ID" value="ETL35638.1"/>
    <property type="molecule type" value="Genomic_DNA"/>
</dbReference>
<name>W2IQL0_PHYNI</name>
<organism evidence="1">
    <name type="scientific">Phytophthora nicotianae</name>
    <name type="common">Potato buckeye rot agent</name>
    <name type="synonym">Phytophthora parasitica</name>
    <dbReference type="NCBI Taxonomy" id="4792"/>
    <lineage>
        <taxon>Eukaryota</taxon>
        <taxon>Sar</taxon>
        <taxon>Stramenopiles</taxon>
        <taxon>Oomycota</taxon>
        <taxon>Peronosporomycetes</taxon>
        <taxon>Peronosporales</taxon>
        <taxon>Peronosporaceae</taxon>
        <taxon>Phytophthora</taxon>
    </lineage>
</organism>
<gene>
    <name evidence="1" type="ORF">L916_12256</name>
</gene>
<dbReference type="Proteomes" id="UP000053864">
    <property type="component" value="Unassembled WGS sequence"/>
</dbReference>
<reference evidence="1" key="1">
    <citation type="submission" date="2013-11" db="EMBL/GenBank/DDBJ databases">
        <title>The Genome Sequence of Phytophthora parasitica CJ05E6.</title>
        <authorList>
            <consortium name="The Broad Institute Genomics Platform"/>
            <person name="Russ C."/>
            <person name="Tyler B."/>
            <person name="Panabieres F."/>
            <person name="Shan W."/>
            <person name="Tripathy S."/>
            <person name="Grunwald N."/>
            <person name="Machado M."/>
            <person name="Johnson C.S."/>
            <person name="Arredondo F."/>
            <person name="Hong C."/>
            <person name="Coffey M."/>
            <person name="Young S.K."/>
            <person name="Zeng Q."/>
            <person name="Gargeya S."/>
            <person name="Fitzgerald M."/>
            <person name="Abouelleil A."/>
            <person name="Alvarado L."/>
            <person name="Chapman S.B."/>
            <person name="Gainer-Dewar J."/>
            <person name="Goldberg J."/>
            <person name="Griggs A."/>
            <person name="Gujja S."/>
            <person name="Hansen M."/>
            <person name="Howarth C."/>
            <person name="Imamovic A."/>
            <person name="Ireland A."/>
            <person name="Larimer J."/>
            <person name="McCowan C."/>
            <person name="Murphy C."/>
            <person name="Pearson M."/>
            <person name="Poon T.W."/>
            <person name="Priest M."/>
            <person name="Roberts A."/>
            <person name="Saif S."/>
            <person name="Shea T."/>
            <person name="Sykes S."/>
            <person name="Wortman J."/>
            <person name="Nusbaum C."/>
            <person name="Birren B."/>
        </authorList>
    </citation>
    <scope>NUCLEOTIDE SEQUENCE [LARGE SCALE GENOMIC DNA]</scope>
    <source>
        <strain evidence="1">CJ05E6</strain>
    </source>
</reference>
<evidence type="ECO:0000313" key="1">
    <source>
        <dbReference type="EMBL" id="ETL35638.1"/>
    </source>
</evidence>
<accession>W2IQL0</accession>
<protein>
    <submittedName>
        <fullName evidence="1">Uncharacterized protein</fullName>
    </submittedName>
</protein>
<dbReference type="AlphaFoldDB" id="W2IQL0"/>